<dbReference type="Pfam" id="PF03918">
    <property type="entry name" value="CcmH"/>
    <property type="match status" value="1"/>
</dbReference>
<dbReference type="CDD" id="cd16378">
    <property type="entry name" value="CcmH_N"/>
    <property type="match status" value="1"/>
</dbReference>
<evidence type="ECO:0000259" key="8">
    <source>
        <dbReference type="Pfam" id="PF03918"/>
    </source>
</evidence>
<evidence type="ECO:0000313" key="10">
    <source>
        <dbReference type="Proteomes" id="UP001497493"/>
    </source>
</evidence>
<accession>A0ABM9NM41</accession>
<dbReference type="RefSeq" id="WP_348758210.1">
    <property type="nucleotide sequence ID" value="NZ_OZ026884.1"/>
</dbReference>
<evidence type="ECO:0000256" key="4">
    <source>
        <dbReference type="ARBA" id="ARBA00022729"/>
    </source>
</evidence>
<proteinExistence type="inferred from homology"/>
<reference evidence="9 10" key="1">
    <citation type="submission" date="2024-04" db="EMBL/GenBank/DDBJ databases">
        <authorList>
            <person name="Cremers G."/>
        </authorList>
    </citation>
    <scope>NUCLEOTIDE SEQUENCE [LARGE SCALE GENOMIC DNA]</scope>
    <source>
        <strain evidence="9">MeCH1-AG</strain>
    </source>
</reference>
<feature type="transmembrane region" description="Helical" evidence="7">
    <location>
        <begin position="101"/>
        <end position="121"/>
    </location>
</feature>
<keyword evidence="3 7" id="KW-0479">Metal-binding</keyword>
<keyword evidence="6 7" id="KW-0408">Iron</keyword>
<dbReference type="InterPro" id="IPR005616">
    <property type="entry name" value="CcmH/CycL/Ccl2/NrfF_N"/>
</dbReference>
<dbReference type="PANTHER" id="PTHR47870:SF1">
    <property type="entry name" value="CYTOCHROME C-TYPE BIOGENESIS PROTEIN CCMH"/>
    <property type="match status" value="1"/>
</dbReference>
<feature type="domain" description="CcmH/CycL/Ccl2/NrfF N-terminal" evidence="8">
    <location>
        <begin position="11"/>
        <end position="146"/>
    </location>
</feature>
<keyword evidence="7" id="KW-0472">Membrane</keyword>
<evidence type="ECO:0000256" key="1">
    <source>
        <dbReference type="ARBA" id="ARBA00010342"/>
    </source>
</evidence>
<keyword evidence="10" id="KW-1185">Reference proteome</keyword>
<keyword evidence="2 7" id="KW-0349">Heme</keyword>
<evidence type="ECO:0000313" key="9">
    <source>
        <dbReference type="EMBL" id="CAL1241714.1"/>
    </source>
</evidence>
<keyword evidence="7" id="KW-0812">Transmembrane</keyword>
<comment type="function">
    <text evidence="7">Possible subunit of a heme lyase.</text>
</comment>
<feature type="signal peptide" evidence="7">
    <location>
        <begin position="1"/>
        <end position="20"/>
    </location>
</feature>
<comment type="similarity">
    <text evidence="1 7">Belongs to the CcmH/CycL/Ccl2/NrfF family.</text>
</comment>
<evidence type="ECO:0000256" key="6">
    <source>
        <dbReference type="ARBA" id="ARBA00023004"/>
    </source>
</evidence>
<dbReference type="PANTHER" id="PTHR47870">
    <property type="entry name" value="CYTOCHROME C-TYPE BIOGENESIS PROTEIN CCMH"/>
    <property type="match status" value="1"/>
</dbReference>
<keyword evidence="7" id="KW-1133">Transmembrane helix</keyword>
<organism evidence="9 10">
    <name type="scientific">Candidatus Methylocalor cossyra</name>
    <dbReference type="NCBI Taxonomy" id="3108543"/>
    <lineage>
        <taxon>Bacteria</taxon>
        <taxon>Pseudomonadati</taxon>
        <taxon>Pseudomonadota</taxon>
        <taxon>Gammaproteobacteria</taxon>
        <taxon>Methylococcales</taxon>
        <taxon>Methylococcaceae</taxon>
        <taxon>Candidatus Methylocalor</taxon>
    </lineage>
</organism>
<gene>
    <name evidence="9" type="primary">ccmH</name>
    <name evidence="9" type="ORF">MECH1_V1_2938</name>
</gene>
<feature type="chain" id="PRO_5044992340" description="Cytochrome c-type biogenesis protein" evidence="7">
    <location>
        <begin position="21"/>
        <end position="152"/>
    </location>
</feature>
<name>A0ABM9NM41_9GAMM</name>
<evidence type="ECO:0000256" key="3">
    <source>
        <dbReference type="ARBA" id="ARBA00022723"/>
    </source>
</evidence>
<dbReference type="Gene3D" id="1.10.8.640">
    <property type="entry name" value="Cytochrome C biogenesis protein"/>
    <property type="match status" value="1"/>
</dbReference>
<keyword evidence="5" id="KW-0201">Cytochrome c-type biogenesis</keyword>
<dbReference type="InterPro" id="IPR051263">
    <property type="entry name" value="C-type_cytochrome_biogenesis"/>
</dbReference>
<sequence length="152" mass="17409">MIRSFWLLPALLALPLAASAVEVRQFDSADKQQRYEHLISQLRCLVCQNQSLADSDADLAKDLRDEVYGIIQSGQSEEQAIKFLTERYGDFVLYRPPLKPITVLLWAGPLLILLAGALLLWQQARRRRTVAALHLTEEERQRLDRLKKNLEG</sequence>
<dbReference type="Proteomes" id="UP001497493">
    <property type="component" value="Chromosome"/>
</dbReference>
<keyword evidence="4 7" id="KW-0732">Signal</keyword>
<dbReference type="EMBL" id="OZ026884">
    <property type="protein sequence ID" value="CAL1241714.1"/>
    <property type="molecule type" value="Genomic_DNA"/>
</dbReference>
<evidence type="ECO:0000256" key="7">
    <source>
        <dbReference type="RuleBase" id="RU364112"/>
    </source>
</evidence>
<protein>
    <recommendedName>
        <fullName evidence="7">Cytochrome c-type biogenesis protein</fullName>
    </recommendedName>
</protein>
<evidence type="ECO:0000256" key="5">
    <source>
        <dbReference type="ARBA" id="ARBA00022748"/>
    </source>
</evidence>
<evidence type="ECO:0000256" key="2">
    <source>
        <dbReference type="ARBA" id="ARBA00022617"/>
    </source>
</evidence>
<dbReference type="InterPro" id="IPR038297">
    <property type="entry name" value="CcmH/CycL/NrfF/Ccl2_sf"/>
</dbReference>